<gene>
    <name evidence="3" type="ORF">BU24DRAFT_459354</name>
</gene>
<dbReference type="AlphaFoldDB" id="A0A6A5Y3B8"/>
<feature type="region of interest" description="Disordered" evidence="1">
    <location>
        <begin position="230"/>
        <end position="254"/>
    </location>
</feature>
<name>A0A6A5Y3B8_9PLEO</name>
<protein>
    <submittedName>
        <fullName evidence="3">Uncharacterized protein</fullName>
    </submittedName>
</protein>
<dbReference type="GeneID" id="54289116"/>
<keyword evidence="2" id="KW-1133">Transmembrane helix</keyword>
<dbReference type="Proteomes" id="UP000799778">
    <property type="component" value="Unassembled WGS sequence"/>
</dbReference>
<feature type="compositionally biased region" description="Polar residues" evidence="1">
    <location>
        <begin position="240"/>
        <end position="254"/>
    </location>
</feature>
<reference evidence="3" key="1">
    <citation type="journal article" date="2020" name="Stud. Mycol.">
        <title>101 Dothideomycetes genomes: a test case for predicting lifestyles and emergence of pathogens.</title>
        <authorList>
            <person name="Haridas S."/>
            <person name="Albert R."/>
            <person name="Binder M."/>
            <person name="Bloem J."/>
            <person name="Labutti K."/>
            <person name="Salamov A."/>
            <person name="Andreopoulos B."/>
            <person name="Baker S."/>
            <person name="Barry K."/>
            <person name="Bills G."/>
            <person name="Bluhm B."/>
            <person name="Cannon C."/>
            <person name="Castanera R."/>
            <person name="Culley D."/>
            <person name="Daum C."/>
            <person name="Ezra D."/>
            <person name="Gonzalez J."/>
            <person name="Henrissat B."/>
            <person name="Kuo A."/>
            <person name="Liang C."/>
            <person name="Lipzen A."/>
            <person name="Lutzoni F."/>
            <person name="Magnuson J."/>
            <person name="Mondo S."/>
            <person name="Nolan M."/>
            <person name="Ohm R."/>
            <person name="Pangilinan J."/>
            <person name="Park H.-J."/>
            <person name="Ramirez L."/>
            <person name="Alfaro M."/>
            <person name="Sun H."/>
            <person name="Tritt A."/>
            <person name="Yoshinaga Y."/>
            <person name="Zwiers L.-H."/>
            <person name="Turgeon B."/>
            <person name="Goodwin S."/>
            <person name="Spatafora J."/>
            <person name="Crous P."/>
            <person name="Grigoriev I."/>
        </authorList>
    </citation>
    <scope>NUCLEOTIDE SEQUENCE</scope>
    <source>
        <strain evidence="3">CBS 175.79</strain>
    </source>
</reference>
<dbReference type="RefSeq" id="XP_033388052.1">
    <property type="nucleotide sequence ID" value="XM_033531719.1"/>
</dbReference>
<sequence>MTAQIPTLHDISISDVIMPGGHYHVSFNATPLDNNHTIELVFNDDSIVLTRHVTGGSYIWDSQPFIDLLAAEIYQIALRHADERPLLRNPFHVVKETYNAPILSSETNHHPSSHNASVADRKHLENPRGHLLFSPTTPEARQTLGNVARSAVMGSRSFLSQKGPAAMGLAILGLTIIGIILVLGVALLALYLNAKRRERNLPLVVVPVGRPMNMPNNDIELLDMPIDEAGTPNIDRPGRRSSSTFTEQQWPRRV</sequence>
<organism evidence="3 4">
    <name type="scientific">Aaosphaeria arxii CBS 175.79</name>
    <dbReference type="NCBI Taxonomy" id="1450172"/>
    <lineage>
        <taxon>Eukaryota</taxon>
        <taxon>Fungi</taxon>
        <taxon>Dikarya</taxon>
        <taxon>Ascomycota</taxon>
        <taxon>Pezizomycotina</taxon>
        <taxon>Dothideomycetes</taxon>
        <taxon>Pleosporomycetidae</taxon>
        <taxon>Pleosporales</taxon>
        <taxon>Pleosporales incertae sedis</taxon>
        <taxon>Aaosphaeria</taxon>
    </lineage>
</organism>
<evidence type="ECO:0000313" key="4">
    <source>
        <dbReference type="Proteomes" id="UP000799778"/>
    </source>
</evidence>
<keyword evidence="2" id="KW-0472">Membrane</keyword>
<dbReference type="EMBL" id="ML978067">
    <property type="protein sequence ID" value="KAF2019713.1"/>
    <property type="molecule type" value="Genomic_DNA"/>
</dbReference>
<evidence type="ECO:0000313" key="3">
    <source>
        <dbReference type="EMBL" id="KAF2019713.1"/>
    </source>
</evidence>
<accession>A0A6A5Y3B8</accession>
<keyword evidence="2" id="KW-0812">Transmembrane</keyword>
<feature type="transmembrane region" description="Helical" evidence="2">
    <location>
        <begin position="165"/>
        <end position="192"/>
    </location>
</feature>
<proteinExistence type="predicted"/>
<evidence type="ECO:0000256" key="2">
    <source>
        <dbReference type="SAM" id="Phobius"/>
    </source>
</evidence>
<evidence type="ECO:0000256" key="1">
    <source>
        <dbReference type="SAM" id="MobiDB-lite"/>
    </source>
</evidence>
<keyword evidence="4" id="KW-1185">Reference proteome</keyword>